<dbReference type="InterPro" id="IPR015421">
    <property type="entry name" value="PyrdxlP-dep_Trfase_major"/>
</dbReference>
<dbReference type="GO" id="GO:0009507">
    <property type="term" value="C:chloroplast"/>
    <property type="evidence" value="ECO:0007669"/>
    <property type="project" value="EnsemblPlants"/>
</dbReference>
<keyword evidence="10" id="KW-1185">Reference proteome</keyword>
<dbReference type="EMBL" id="HG996472">
    <property type="protein sequence ID" value="CAG1832748.1"/>
    <property type="molecule type" value="Genomic_DNA"/>
</dbReference>
<dbReference type="PANTHER" id="PTHR43586">
    <property type="entry name" value="CYSTEINE DESULFURASE"/>
    <property type="match status" value="1"/>
</dbReference>
<dbReference type="PROSITE" id="PS00595">
    <property type="entry name" value="AA_TRANSFER_CLASS_5"/>
    <property type="match status" value="1"/>
</dbReference>
<protein>
    <submittedName>
        <fullName evidence="8">(wild Malaysian banana) hypothetical protein</fullName>
    </submittedName>
</protein>
<dbReference type="InterPro" id="IPR015424">
    <property type="entry name" value="PyrdxlP-dep_Trfase"/>
</dbReference>
<evidence type="ECO:0000256" key="1">
    <source>
        <dbReference type="ARBA" id="ARBA00001933"/>
    </source>
</evidence>
<dbReference type="GO" id="GO:0009000">
    <property type="term" value="F:selenocysteine lyase activity"/>
    <property type="evidence" value="ECO:0007669"/>
    <property type="project" value="EnsemblPlants"/>
</dbReference>
<reference evidence="8" key="1">
    <citation type="submission" date="2021-03" db="EMBL/GenBank/DDBJ databases">
        <authorList>
            <consortium name="Genoscope - CEA"/>
            <person name="William W."/>
        </authorList>
    </citation>
    <scope>NUCLEOTIDE SEQUENCE</scope>
    <source>
        <strain evidence="8">Doubled-haploid Pahang</strain>
    </source>
</reference>
<evidence type="ECO:0000256" key="2">
    <source>
        <dbReference type="ARBA" id="ARBA00022898"/>
    </source>
</evidence>
<dbReference type="GO" id="GO:0010269">
    <property type="term" value="P:response to selenium ion"/>
    <property type="evidence" value="ECO:0007669"/>
    <property type="project" value="EnsemblPlants"/>
</dbReference>
<accession>A0A804KAT4</accession>
<dbReference type="Pfam" id="PF00266">
    <property type="entry name" value="Aminotran_5"/>
    <property type="match status" value="1"/>
</dbReference>
<dbReference type="GO" id="GO:0006534">
    <property type="term" value="P:cysteine metabolic process"/>
    <property type="evidence" value="ECO:0000318"/>
    <property type="project" value="GO_Central"/>
</dbReference>
<comment type="similarity">
    <text evidence="4">Belongs to the class-V pyridoxal-phosphate-dependent aminotransferase family.</text>
</comment>
<name>A0A804KAT4_MUSAM</name>
<dbReference type="InterPro" id="IPR000192">
    <property type="entry name" value="Aminotrans_V_dom"/>
</dbReference>
<dbReference type="GO" id="GO:0031071">
    <property type="term" value="F:cysteine desulfurase activity"/>
    <property type="evidence" value="ECO:0000318"/>
    <property type="project" value="GO_Central"/>
</dbReference>
<feature type="region of interest" description="Disordered" evidence="6">
    <location>
        <begin position="78"/>
        <end position="118"/>
    </location>
</feature>
<feature type="domain" description="Aminotransferase class V" evidence="7">
    <location>
        <begin position="152"/>
        <end position="430"/>
    </location>
</feature>
<dbReference type="InParanoid" id="A0A804KAT4"/>
<dbReference type="AlphaFoldDB" id="A0A804KAT4"/>
<comment type="cofactor">
    <cofactor evidence="1 5">
        <name>pyridoxal 5'-phosphate</name>
        <dbReference type="ChEBI" id="CHEBI:597326"/>
    </cofactor>
</comment>
<organism evidence="9 10">
    <name type="scientific">Musa acuminata subsp. malaccensis</name>
    <name type="common">Wild banana</name>
    <name type="synonym">Musa malaccensis</name>
    <dbReference type="NCBI Taxonomy" id="214687"/>
    <lineage>
        <taxon>Eukaryota</taxon>
        <taxon>Viridiplantae</taxon>
        <taxon>Streptophyta</taxon>
        <taxon>Embryophyta</taxon>
        <taxon>Tracheophyta</taxon>
        <taxon>Spermatophyta</taxon>
        <taxon>Magnoliopsida</taxon>
        <taxon>Liliopsida</taxon>
        <taxon>Zingiberales</taxon>
        <taxon>Musaceae</taxon>
        <taxon>Musa</taxon>
    </lineage>
</organism>
<evidence type="ECO:0000256" key="3">
    <source>
        <dbReference type="ARBA" id="ARBA00050776"/>
    </source>
</evidence>
<dbReference type="SUPFAM" id="SSF53383">
    <property type="entry name" value="PLP-dependent transferases"/>
    <property type="match status" value="1"/>
</dbReference>
<evidence type="ECO:0000256" key="4">
    <source>
        <dbReference type="RuleBase" id="RU004075"/>
    </source>
</evidence>
<dbReference type="Proteomes" id="UP000012960">
    <property type="component" value="Unplaced"/>
</dbReference>
<dbReference type="Gene3D" id="3.40.640.10">
    <property type="entry name" value="Type I PLP-dependent aspartate aminotransferase-like (Major domain)"/>
    <property type="match status" value="1"/>
</dbReference>
<gene>
    <name evidence="8" type="ORF">GSMUA_86680.1</name>
</gene>
<proteinExistence type="inferred from homology"/>
<evidence type="ECO:0000313" key="8">
    <source>
        <dbReference type="EMBL" id="CAG1832748.1"/>
    </source>
</evidence>
<dbReference type="EnsemblPlants" id="Ma08_t25850.1">
    <property type="protein sequence ID" value="Ma08_p25850.1"/>
    <property type="gene ID" value="Ma08_g25850"/>
</dbReference>
<comment type="catalytic activity">
    <reaction evidence="3">
        <text>(sulfur carrier)-H + L-cysteine = (sulfur carrier)-SH + L-alanine</text>
        <dbReference type="Rhea" id="RHEA:43892"/>
        <dbReference type="Rhea" id="RHEA-COMP:14737"/>
        <dbReference type="Rhea" id="RHEA-COMP:14739"/>
        <dbReference type="ChEBI" id="CHEBI:29917"/>
        <dbReference type="ChEBI" id="CHEBI:35235"/>
        <dbReference type="ChEBI" id="CHEBI:57972"/>
        <dbReference type="ChEBI" id="CHEBI:64428"/>
        <dbReference type="EC" id="2.8.1.7"/>
    </reaction>
</comment>
<feature type="compositionally biased region" description="Pro residues" evidence="6">
    <location>
        <begin position="84"/>
        <end position="97"/>
    </location>
</feature>
<evidence type="ECO:0000313" key="10">
    <source>
        <dbReference type="Proteomes" id="UP000012960"/>
    </source>
</evidence>
<evidence type="ECO:0000259" key="7">
    <source>
        <dbReference type="Pfam" id="PF00266"/>
    </source>
</evidence>
<keyword evidence="2" id="KW-0663">Pyridoxal phosphate</keyword>
<dbReference type="PANTHER" id="PTHR43586:SF8">
    <property type="entry name" value="CYSTEINE DESULFURASE 1, CHLOROPLASTIC"/>
    <property type="match status" value="1"/>
</dbReference>
<evidence type="ECO:0000256" key="6">
    <source>
        <dbReference type="SAM" id="MobiDB-lite"/>
    </source>
</evidence>
<evidence type="ECO:0000313" key="9">
    <source>
        <dbReference type="EnsemblPlants" id="Ma08_p25850.1"/>
    </source>
</evidence>
<sequence>MATRVAHQPLNPSHRIDYRTTEQTLLPSYRNQRAGSASWQPCFAASLLRPLRVSSPHSLGPPNPDRFSSPSHPSCTPLLALIAPPTPSPPPPPPPPLLRSLSHPMHANPPPRSGRSPDPIYPSSIRYPWSMNSTWFTWTMLRHLRSLRLFLNEYYESYNSNVHRGVHYLRSVQRQHMRMRKARTKVTNFVNAMDCKEIVFTRNATETINLVAYSWGLSILRPGDEVFLTVAEHHSAIVPWQIVVKKTGADLKYVGLTKEEVRDLYQFKGLLSKNTKLVVAHHISNILGSVLPIDEIMVWSRNVGAKVLVDACQSAPHMVVDVQKLDVDFLVASSHKMCGPTGVGFLYGKIKLLSSMPPFLGGGEMISDVFQDYSTYAEPPSRFEAGTQAIGEAVCLGAAIDYLSSIGMQRIHYYEHFLLLYLLRKLIGTNSFSCKNLLVVKECCSFHRCI</sequence>
<reference evidence="9" key="2">
    <citation type="submission" date="2021-05" db="UniProtKB">
        <authorList>
            <consortium name="EnsemblPlants"/>
        </authorList>
    </citation>
    <scope>IDENTIFICATION</scope>
    <source>
        <strain evidence="9">subsp. malaccensis</strain>
    </source>
</reference>
<dbReference type="GO" id="GO:0001887">
    <property type="term" value="P:selenium compound metabolic process"/>
    <property type="evidence" value="ECO:0007669"/>
    <property type="project" value="EnsemblPlants"/>
</dbReference>
<dbReference type="InterPro" id="IPR020578">
    <property type="entry name" value="Aminotrans_V_PyrdxlP_BS"/>
</dbReference>
<evidence type="ECO:0000256" key="5">
    <source>
        <dbReference type="RuleBase" id="RU004504"/>
    </source>
</evidence>
<dbReference type="Gramene" id="Ma08_t25850.1">
    <property type="protein sequence ID" value="Ma08_p25850.1"/>
    <property type="gene ID" value="Ma08_g25850"/>
</dbReference>